<protein>
    <submittedName>
        <fullName evidence="2">Uncharacterized protein</fullName>
    </submittedName>
</protein>
<gene>
    <name evidence="2" type="ORF">QWZ03_15525</name>
</gene>
<organism evidence="2 3">
    <name type="scientific">Chitinimonas viridis</name>
    <dbReference type="NCBI Taxonomy" id="664880"/>
    <lineage>
        <taxon>Bacteria</taxon>
        <taxon>Pseudomonadati</taxon>
        <taxon>Pseudomonadota</taxon>
        <taxon>Betaproteobacteria</taxon>
        <taxon>Neisseriales</taxon>
        <taxon>Chitinibacteraceae</taxon>
        <taxon>Chitinimonas</taxon>
    </lineage>
</organism>
<dbReference type="EMBL" id="JAUFPU010000018">
    <property type="protein sequence ID" value="MDN3578177.1"/>
    <property type="molecule type" value="Genomic_DNA"/>
</dbReference>
<evidence type="ECO:0000313" key="3">
    <source>
        <dbReference type="Proteomes" id="UP001180081"/>
    </source>
</evidence>
<proteinExistence type="predicted"/>
<evidence type="ECO:0000256" key="1">
    <source>
        <dbReference type="SAM" id="Phobius"/>
    </source>
</evidence>
<name>A0ABT8B7E1_9NEIS</name>
<keyword evidence="1" id="KW-1133">Transmembrane helix</keyword>
<sequence length="245" mass="28675">MMKLIPELKKIPKKILIYLLLYTLLISLIHITYICTTTPGKATETTNSFLTITMTALGLYIAYEGLSTWKAQLKGQADHDLAKRILTNTHRYRISIKQFRAYISNYDLTLPENKSKEHLTKEWEKYYCYEQLYTLRQDKVRHAETNLSEDLYEACALWGSQGYALEEELHNLFQHGRRLKYESDQLLKDMRMEVDPTYTPSIIQVDKSGREILYTPDNPRSDIFLYTLESSTQAISNILREKLAN</sequence>
<feature type="transmembrane region" description="Helical" evidence="1">
    <location>
        <begin position="46"/>
        <end position="63"/>
    </location>
</feature>
<keyword evidence="1" id="KW-0472">Membrane</keyword>
<dbReference type="RefSeq" id="WP_290333550.1">
    <property type="nucleotide sequence ID" value="NZ_JAUFPU010000018.1"/>
</dbReference>
<feature type="transmembrane region" description="Helical" evidence="1">
    <location>
        <begin position="15"/>
        <end position="34"/>
    </location>
</feature>
<evidence type="ECO:0000313" key="2">
    <source>
        <dbReference type="EMBL" id="MDN3578177.1"/>
    </source>
</evidence>
<accession>A0ABT8B7E1</accession>
<reference evidence="2" key="2">
    <citation type="submission" date="2023-06" db="EMBL/GenBank/DDBJ databases">
        <authorList>
            <person name="Lucena T."/>
            <person name="Sun Q."/>
        </authorList>
    </citation>
    <scope>NUCLEOTIDE SEQUENCE</scope>
    <source>
        <strain evidence="2">CECT 7703</strain>
    </source>
</reference>
<dbReference type="Proteomes" id="UP001180081">
    <property type="component" value="Unassembled WGS sequence"/>
</dbReference>
<reference evidence="2" key="1">
    <citation type="journal article" date="2014" name="Int. J. Syst. Evol. Microbiol.">
        <title>Complete genome of a new Firmicutes species belonging to the dominant human colonic microbiota ('Ruminococcus bicirculans') reveals two chromosomes and a selective capacity to utilize plant glucans.</title>
        <authorList>
            <consortium name="NISC Comparative Sequencing Program"/>
            <person name="Wegmann U."/>
            <person name="Louis P."/>
            <person name="Goesmann A."/>
            <person name="Henrissat B."/>
            <person name="Duncan S.H."/>
            <person name="Flint H.J."/>
        </authorList>
    </citation>
    <scope>NUCLEOTIDE SEQUENCE</scope>
    <source>
        <strain evidence="2">CECT 7703</strain>
    </source>
</reference>
<keyword evidence="1" id="KW-0812">Transmembrane</keyword>
<comment type="caution">
    <text evidence="2">The sequence shown here is derived from an EMBL/GenBank/DDBJ whole genome shotgun (WGS) entry which is preliminary data.</text>
</comment>
<keyword evidence="3" id="KW-1185">Reference proteome</keyword>